<dbReference type="Gene3D" id="1.10.8.60">
    <property type="match status" value="2"/>
</dbReference>
<dbReference type="Gene3D" id="3.40.50.300">
    <property type="entry name" value="P-loop containing nucleotide triphosphate hydrolases"/>
    <property type="match status" value="2"/>
</dbReference>
<evidence type="ECO:0000256" key="2">
    <source>
        <dbReference type="ARBA" id="ARBA00022840"/>
    </source>
</evidence>
<dbReference type="CDD" id="cd19511">
    <property type="entry name" value="RecA-like_CDC48_r2-like"/>
    <property type="match status" value="1"/>
</dbReference>
<reference evidence="4" key="1">
    <citation type="journal article" date="2022" name="Proc. Natl. Acad. Sci. U.S.A.">
        <title>Life cycle and functional genomics of the unicellular red alga Galdieria for elucidating algal and plant evolution and industrial use.</title>
        <authorList>
            <person name="Hirooka S."/>
            <person name="Itabashi T."/>
            <person name="Ichinose T.M."/>
            <person name="Onuma R."/>
            <person name="Fujiwara T."/>
            <person name="Yamashita S."/>
            <person name="Jong L.W."/>
            <person name="Tomita R."/>
            <person name="Iwane A.H."/>
            <person name="Miyagishima S.Y."/>
        </authorList>
    </citation>
    <scope>NUCLEOTIDE SEQUENCE</scope>
    <source>
        <strain evidence="4">NBRC 102759</strain>
    </source>
</reference>
<dbReference type="PROSITE" id="PS00674">
    <property type="entry name" value="AAA"/>
    <property type="match status" value="1"/>
</dbReference>
<dbReference type="SUPFAM" id="SSF52540">
    <property type="entry name" value="P-loop containing nucleoside triphosphate hydrolases"/>
    <property type="match status" value="2"/>
</dbReference>
<dbReference type="InterPro" id="IPR003960">
    <property type="entry name" value="ATPase_AAA_CS"/>
</dbReference>
<dbReference type="SMART" id="SM00382">
    <property type="entry name" value="AAA"/>
    <property type="match status" value="2"/>
</dbReference>
<comment type="caution">
    <text evidence="4">The sequence shown here is derived from an EMBL/GenBank/DDBJ whole genome shotgun (WGS) entry which is preliminary data.</text>
</comment>
<keyword evidence="2" id="KW-0067">ATP-binding</keyword>
<evidence type="ECO:0000313" key="4">
    <source>
        <dbReference type="EMBL" id="GJQ13513.1"/>
    </source>
</evidence>
<name>A0A9C7PZ12_9RHOD</name>
<dbReference type="GO" id="GO:0005737">
    <property type="term" value="C:cytoplasm"/>
    <property type="evidence" value="ECO:0007669"/>
    <property type="project" value="TreeGrafter"/>
</dbReference>
<dbReference type="InterPro" id="IPR050168">
    <property type="entry name" value="AAA_ATPase_domain"/>
</dbReference>
<keyword evidence="5" id="KW-1185">Reference proteome</keyword>
<dbReference type="InterPro" id="IPR003959">
    <property type="entry name" value="ATPase_AAA_core"/>
</dbReference>
<feature type="domain" description="AAA+ ATPase" evidence="3">
    <location>
        <begin position="356"/>
        <end position="492"/>
    </location>
</feature>
<evidence type="ECO:0000259" key="3">
    <source>
        <dbReference type="SMART" id="SM00382"/>
    </source>
</evidence>
<dbReference type="Proteomes" id="UP001061958">
    <property type="component" value="Unassembled WGS sequence"/>
</dbReference>
<dbReference type="OrthoDB" id="27435at2759"/>
<dbReference type="AlphaFoldDB" id="A0A9C7PZ12"/>
<reference evidence="4" key="2">
    <citation type="submission" date="2022-01" db="EMBL/GenBank/DDBJ databases">
        <authorList>
            <person name="Hirooka S."/>
            <person name="Miyagishima S.Y."/>
        </authorList>
    </citation>
    <scope>NUCLEOTIDE SEQUENCE</scope>
    <source>
        <strain evidence="4">NBRC 102759</strain>
    </source>
</reference>
<sequence>MNNALEVIELSVLLEKVAIKGAPPESIQSLGIAVLSAAYMKEFNIRLGQPLRIAKLPSEDSIISSMEHEEENLSVALKQVHILDDASDKKNVSYSHYSSPNFLLVIAWPLSFLPHNVIALDTSSCCLLFMNAYQRQVIKDTTLEVALNVKKEVDRRSGLPCTPLSGKKKHKSPKQVLPKKEEKVSVGVYLIDVYKEEDHCRLAGTVFVCIAGFGPPSVDGKLESVDSNRLERWYDDVYFESYVRNMVSKRYIVPGSWICISMEGRDLYLVCHDIVPLENKDEKPCKDNPQKVIYKVVMNTQMEWLPLVDSQHPKQTVVILGGLDEQMNKMKSFLLSNCCCENEEYREQLNRLGIRPSRGILLHGPPGTGKSTLARVVASSMQVRCVRMVRAPWIISSTFGETESTLIEIFQQVGERVPSILIIDELDAIGVSRESQLATEAEIRMTSALLSCIDRMPKGMVLIGTTHRLDALDVALRRPGRLDMELEVPVPNSCQRFSILSEIIRNSVSSKDEQGMRWQVELTDDDVREVSNDLHGYVGADIVSLWRESCYSAYNRWKGDKSSSAIVVRREDLEGARKEIFPSAMREIVVEVARVRWDDIGGYYQVKQQLREAVEWPKKYSHYFQRLGISPIKGILLYGPPGCSKTLMAKALATETSCHFLSVKGPELFQKWVGESEKAVRNLFRKAKSVAPCIVFFDEIDALASRRQDDQTSSHAEQRVLAQLLTEMDGIASSGLSSSSAEDIESWIFVLGATNRPDLLDPALLRPGRFDRLVYVGLPDAEAREQILRIHCRCMPLNDSSMDWKSLVELTRGMTGAELASLCREATLNALKHAVDDPSMSSQVVEYCHFQKALQQVKPRTHSHLLTFYEMFAQNSGHHHMVE</sequence>
<evidence type="ECO:0000256" key="1">
    <source>
        <dbReference type="ARBA" id="ARBA00022741"/>
    </source>
</evidence>
<dbReference type="PANTHER" id="PTHR23077:SF27">
    <property type="entry name" value="ATPASE FAMILY GENE 2 PROTEIN HOMOLOG A"/>
    <property type="match status" value="1"/>
</dbReference>
<dbReference type="PANTHER" id="PTHR23077">
    <property type="entry name" value="AAA-FAMILY ATPASE"/>
    <property type="match status" value="1"/>
</dbReference>
<dbReference type="Pfam" id="PF00004">
    <property type="entry name" value="AAA"/>
    <property type="match status" value="2"/>
</dbReference>
<dbReference type="FunFam" id="3.40.50.300:FF:000661">
    <property type="entry name" value="calmodulin-interacting protein 111 isoform X1"/>
    <property type="match status" value="1"/>
</dbReference>
<evidence type="ECO:0000313" key="5">
    <source>
        <dbReference type="Proteomes" id="UP001061958"/>
    </source>
</evidence>
<dbReference type="GO" id="GO:0005524">
    <property type="term" value="F:ATP binding"/>
    <property type="evidence" value="ECO:0007669"/>
    <property type="project" value="UniProtKB-KW"/>
</dbReference>
<accession>A0A9C7PZ12</accession>
<proteinExistence type="predicted"/>
<keyword evidence="1" id="KW-0547">Nucleotide-binding</keyword>
<protein>
    <recommendedName>
        <fullName evidence="3">AAA+ ATPase domain-containing protein</fullName>
    </recommendedName>
</protein>
<gene>
    <name evidence="4" type="ORF">GpartN1_g5304.t1</name>
</gene>
<organism evidence="4 5">
    <name type="scientific">Galdieria partita</name>
    <dbReference type="NCBI Taxonomy" id="83374"/>
    <lineage>
        <taxon>Eukaryota</taxon>
        <taxon>Rhodophyta</taxon>
        <taxon>Bangiophyceae</taxon>
        <taxon>Galdieriales</taxon>
        <taxon>Galdieriaceae</taxon>
        <taxon>Galdieria</taxon>
    </lineage>
</organism>
<dbReference type="GO" id="GO:0016887">
    <property type="term" value="F:ATP hydrolysis activity"/>
    <property type="evidence" value="ECO:0007669"/>
    <property type="project" value="InterPro"/>
</dbReference>
<dbReference type="Pfam" id="PF17862">
    <property type="entry name" value="AAA_lid_3"/>
    <property type="match status" value="1"/>
</dbReference>
<dbReference type="EMBL" id="BQMJ01000044">
    <property type="protein sequence ID" value="GJQ13513.1"/>
    <property type="molecule type" value="Genomic_DNA"/>
</dbReference>
<dbReference type="InterPro" id="IPR041569">
    <property type="entry name" value="AAA_lid_3"/>
</dbReference>
<dbReference type="InterPro" id="IPR003593">
    <property type="entry name" value="AAA+_ATPase"/>
</dbReference>
<dbReference type="InterPro" id="IPR027417">
    <property type="entry name" value="P-loop_NTPase"/>
</dbReference>
<feature type="domain" description="AAA+ ATPase" evidence="3">
    <location>
        <begin position="631"/>
        <end position="780"/>
    </location>
</feature>